<gene>
    <name evidence="1" type="ORF">THF1D04_360003</name>
</gene>
<organism evidence="1 2">
    <name type="scientific">Vibrio owensii</name>
    <dbReference type="NCBI Taxonomy" id="696485"/>
    <lineage>
        <taxon>Bacteria</taxon>
        <taxon>Pseudomonadati</taxon>
        <taxon>Pseudomonadota</taxon>
        <taxon>Gammaproteobacteria</taxon>
        <taxon>Vibrionales</taxon>
        <taxon>Vibrionaceae</taxon>
        <taxon>Vibrio</taxon>
    </lineage>
</organism>
<evidence type="ECO:0008006" key="3">
    <source>
        <dbReference type="Google" id="ProtNLM"/>
    </source>
</evidence>
<dbReference type="AlphaFoldDB" id="A0AAU9Q8U1"/>
<sequence length="208" mass="23599">MLDLSLPTIALSSDIKVEGRILSTTQQKKLHSQASITRSLRKQIAQAHQEADLIRAEAKAQAQQIIEDEKRQALLEFMAQLDLIFEEIETERSKQWQLMQTTTSTMLEQALLLLTLKIPLETQLQAVIDMLETHTKQTPILNVLCHSSALDWVTACLMEKPFYSATRVQRDDTLDTDSIVFESRSGRYRASWKEAISTLSAAIRTPTD</sequence>
<dbReference type="Pfam" id="PF06188">
    <property type="entry name" value="HrpE"/>
    <property type="match status" value="1"/>
</dbReference>
<accession>A0AAU9Q8U1</accession>
<dbReference type="RefSeq" id="WP_409931477.1">
    <property type="nucleotide sequence ID" value="NZ_CAKMTQ010000030.1"/>
</dbReference>
<evidence type="ECO:0000313" key="2">
    <source>
        <dbReference type="Proteomes" id="UP001295420"/>
    </source>
</evidence>
<dbReference type="InterPro" id="IPR028987">
    <property type="entry name" value="ATP_synth_B-like_membr_sf"/>
</dbReference>
<reference evidence="1" key="1">
    <citation type="submission" date="2022-01" db="EMBL/GenBank/DDBJ databases">
        <authorList>
            <person name="Lagorce A."/>
        </authorList>
    </citation>
    <scope>NUCLEOTIDE SEQUENCE</scope>
    <source>
        <strain evidence="1">Th15_F1_D04</strain>
    </source>
</reference>
<dbReference type="EMBL" id="CAKMTQ010000030">
    <property type="protein sequence ID" value="CAH1534084.1"/>
    <property type="molecule type" value="Genomic_DNA"/>
</dbReference>
<dbReference type="InterPro" id="IPR009335">
    <property type="entry name" value="T3SS_HrpE/ATPase_suE"/>
</dbReference>
<protein>
    <recommendedName>
        <fullName evidence="3">Flagellar assembly protein FliH/Type III secretion system HrpE domain-containing protein</fullName>
    </recommendedName>
</protein>
<dbReference type="SUPFAM" id="SSF81573">
    <property type="entry name" value="F1F0 ATP synthase subunit B, membrane domain"/>
    <property type="match status" value="1"/>
</dbReference>
<evidence type="ECO:0000313" key="1">
    <source>
        <dbReference type="EMBL" id="CAH1534084.1"/>
    </source>
</evidence>
<name>A0AAU9Q8U1_9VIBR</name>
<proteinExistence type="predicted"/>
<dbReference type="Proteomes" id="UP001295420">
    <property type="component" value="Unassembled WGS sequence"/>
</dbReference>
<comment type="caution">
    <text evidence="1">The sequence shown here is derived from an EMBL/GenBank/DDBJ whole genome shotgun (WGS) entry which is preliminary data.</text>
</comment>